<keyword evidence="2" id="KW-1185">Reference proteome</keyword>
<protein>
    <submittedName>
        <fullName evidence="1">Uncharacterized protein</fullName>
    </submittedName>
</protein>
<dbReference type="EMBL" id="JAMDLY010000011">
    <property type="protein sequence ID" value="MCY9530145.1"/>
    <property type="molecule type" value="Genomic_DNA"/>
</dbReference>
<accession>A0ABT4E8S1</accession>
<evidence type="ECO:0000313" key="1">
    <source>
        <dbReference type="EMBL" id="MCY9530145.1"/>
    </source>
</evidence>
<dbReference type="Proteomes" id="UP001527090">
    <property type="component" value="Unassembled WGS sequence"/>
</dbReference>
<comment type="caution">
    <text evidence="1">The sequence shown here is derived from an EMBL/GenBank/DDBJ whole genome shotgun (WGS) entry which is preliminary data.</text>
</comment>
<proteinExistence type="predicted"/>
<gene>
    <name evidence="1" type="ORF">M5X04_12520</name>
</gene>
<reference evidence="1 2" key="1">
    <citation type="submission" date="2022-05" db="EMBL/GenBank/DDBJ databases">
        <title>Genome Sequencing of Bee-Associated Microbes.</title>
        <authorList>
            <person name="Dunlap C."/>
        </authorList>
    </citation>
    <scope>NUCLEOTIDE SEQUENCE [LARGE SCALE GENOMIC DNA]</scope>
    <source>
        <strain evidence="1 2">NRRL NRS-750</strain>
    </source>
</reference>
<sequence>MDNMFFLDEKGKSVKQYDIYSLVNAFPSELLSGYPEVLIHDVSKDQWYMFSNAAAESIRQMMDTAEKNGFLKVISNTVA</sequence>
<name>A0ABT4E8S1_PAEAL</name>
<evidence type="ECO:0000313" key="2">
    <source>
        <dbReference type="Proteomes" id="UP001527090"/>
    </source>
</evidence>
<organism evidence="1 2">
    <name type="scientific">Paenibacillus alvei</name>
    <name type="common">Bacillus alvei</name>
    <dbReference type="NCBI Taxonomy" id="44250"/>
    <lineage>
        <taxon>Bacteria</taxon>
        <taxon>Bacillati</taxon>
        <taxon>Bacillota</taxon>
        <taxon>Bacilli</taxon>
        <taxon>Bacillales</taxon>
        <taxon>Paenibacillaceae</taxon>
        <taxon>Paenibacillus</taxon>
    </lineage>
</organism>
<dbReference type="RefSeq" id="WP_028532858.1">
    <property type="nucleotide sequence ID" value="NZ_JAMDLY010000011.1"/>
</dbReference>